<name>A0A2T2P1C2_CORCC</name>
<dbReference type="AlphaFoldDB" id="A0A2T2P1C2"/>
<accession>A0A2T2P1C2</accession>
<reference evidence="1 2" key="1">
    <citation type="journal article" date="2018" name="Front. Microbiol.">
        <title>Genome-Wide Analysis of Corynespora cassiicola Leaf Fall Disease Putative Effectors.</title>
        <authorList>
            <person name="Lopez D."/>
            <person name="Ribeiro S."/>
            <person name="Label P."/>
            <person name="Fumanal B."/>
            <person name="Venisse J.S."/>
            <person name="Kohler A."/>
            <person name="de Oliveira R.R."/>
            <person name="Labutti K."/>
            <person name="Lipzen A."/>
            <person name="Lail K."/>
            <person name="Bauer D."/>
            <person name="Ohm R.A."/>
            <person name="Barry K.W."/>
            <person name="Spatafora J."/>
            <person name="Grigoriev I.V."/>
            <person name="Martin F.M."/>
            <person name="Pujade-Renaud V."/>
        </authorList>
    </citation>
    <scope>NUCLEOTIDE SEQUENCE [LARGE SCALE GENOMIC DNA]</scope>
    <source>
        <strain evidence="1 2">Philippines</strain>
    </source>
</reference>
<sequence length="163" mass="17917">MRSFWADGACRRWTWDAWMGYHGQDRGTPRHRKRTTPPWPTYQATWLPGYAHRAGGTTDRPWPGQEKIAGVGALSPLASSCASSCRKSLPSLAERITHGCAIEGTQASRHDFYSSVPCPLAGLALLAMAAGPPTSTHRKHARLRCESQSRRVGCCIHTYTRAG</sequence>
<proteinExistence type="predicted"/>
<dbReference type="Proteomes" id="UP000240883">
    <property type="component" value="Unassembled WGS sequence"/>
</dbReference>
<organism evidence="1 2">
    <name type="scientific">Corynespora cassiicola Philippines</name>
    <dbReference type="NCBI Taxonomy" id="1448308"/>
    <lineage>
        <taxon>Eukaryota</taxon>
        <taxon>Fungi</taxon>
        <taxon>Dikarya</taxon>
        <taxon>Ascomycota</taxon>
        <taxon>Pezizomycotina</taxon>
        <taxon>Dothideomycetes</taxon>
        <taxon>Pleosporomycetidae</taxon>
        <taxon>Pleosporales</taxon>
        <taxon>Corynesporascaceae</taxon>
        <taxon>Corynespora</taxon>
    </lineage>
</organism>
<evidence type="ECO:0000313" key="1">
    <source>
        <dbReference type="EMBL" id="PSN71148.1"/>
    </source>
</evidence>
<keyword evidence="2" id="KW-1185">Reference proteome</keyword>
<evidence type="ECO:0000313" key="2">
    <source>
        <dbReference type="Proteomes" id="UP000240883"/>
    </source>
</evidence>
<gene>
    <name evidence="1" type="ORF">BS50DRAFT_275072</name>
</gene>
<dbReference type="EMBL" id="KZ678131">
    <property type="protein sequence ID" value="PSN71148.1"/>
    <property type="molecule type" value="Genomic_DNA"/>
</dbReference>
<protein>
    <submittedName>
        <fullName evidence="1">Uncharacterized protein</fullName>
    </submittedName>
</protein>